<reference evidence="2" key="1">
    <citation type="submission" date="2019-11" db="UniProtKB">
        <authorList>
            <consortium name="WormBaseParasite"/>
        </authorList>
    </citation>
    <scope>IDENTIFICATION</scope>
</reference>
<accession>A0A5K3EWJ7</accession>
<dbReference type="AlphaFoldDB" id="A0A5K3EWJ7"/>
<protein>
    <submittedName>
        <fullName evidence="2">HAP1 N-terminal domain-containing protein</fullName>
    </submittedName>
</protein>
<feature type="region of interest" description="Disordered" evidence="1">
    <location>
        <begin position="180"/>
        <end position="221"/>
    </location>
</feature>
<organism evidence="2">
    <name type="scientific">Mesocestoides corti</name>
    <name type="common">Flatworm</name>
    <dbReference type="NCBI Taxonomy" id="53468"/>
    <lineage>
        <taxon>Eukaryota</taxon>
        <taxon>Metazoa</taxon>
        <taxon>Spiralia</taxon>
        <taxon>Lophotrochozoa</taxon>
        <taxon>Platyhelminthes</taxon>
        <taxon>Cestoda</taxon>
        <taxon>Eucestoda</taxon>
        <taxon>Cyclophyllidea</taxon>
        <taxon>Mesocestoididae</taxon>
        <taxon>Mesocestoides</taxon>
    </lineage>
</organism>
<evidence type="ECO:0000313" key="2">
    <source>
        <dbReference type="WBParaSite" id="MCU_003157-RC"/>
    </source>
</evidence>
<feature type="compositionally biased region" description="Low complexity" evidence="1">
    <location>
        <begin position="184"/>
        <end position="206"/>
    </location>
</feature>
<dbReference type="WBParaSite" id="MCU_003157-RC">
    <property type="protein sequence ID" value="MCU_003157-RC"/>
    <property type="gene ID" value="MCU_003157"/>
</dbReference>
<sequence length="315" mass="34718">RGLHRSGWHTALGVYHVRGDSKSRCFFLQAAYIFYTHLAGVGGKLVAVRGLGETSAIKMPKERRIMGFVTRQHSAKSHELQTDPFRVVRRPKMPEAQMPYVSNPPGLANRRSWVVEQGTPLPPQRSLDDSALSSLGQSLVFGQSVVRPQRLQLVKQFHGSGVLQRWQRLATPSLTSALFETPPSGVASRGSASGSAGDPVNRHPSASIPPPPPHLRPTEAPIRWSSGLDLSQIYPSFANDNKFVPMSSSSFFAPPKPDAAPSWVERGSEVVLGPQHHHETHHQPRQRGHYSLSSNLPCIKLRNRFSSIGEHQGVR</sequence>
<name>A0A5K3EWJ7_MESCO</name>
<evidence type="ECO:0000256" key="1">
    <source>
        <dbReference type="SAM" id="MobiDB-lite"/>
    </source>
</evidence>
<proteinExistence type="predicted"/>